<dbReference type="AlphaFoldDB" id="A0A163ZBS6"/>
<reference evidence="4 5" key="1">
    <citation type="submission" date="2016-03" db="EMBL/GenBank/DDBJ databases">
        <title>Microsymbionts genomes from the relict species Vavilovia formosa (Stev.) Fed.</title>
        <authorList>
            <person name="Kopat V."/>
            <person name="Chirak E."/>
            <person name="Kimeklis A."/>
            <person name="Andronov E."/>
        </authorList>
    </citation>
    <scope>NUCLEOTIDE SEQUENCE [LARGE SCALE GENOMIC DNA]</scope>
    <source>
        <strain evidence="4 5">Vaf07</strain>
    </source>
</reference>
<dbReference type="SMART" id="SM00342">
    <property type="entry name" value="HTH_ARAC"/>
    <property type="match status" value="1"/>
</dbReference>
<dbReference type="PANTHER" id="PTHR47893:SF1">
    <property type="entry name" value="REGULATORY PROTEIN PCHR"/>
    <property type="match status" value="1"/>
</dbReference>
<dbReference type="STRING" id="943830.A4A58_07775"/>
<evidence type="ECO:0000313" key="5">
    <source>
        <dbReference type="Proteomes" id="UP000076574"/>
    </source>
</evidence>
<keyword evidence="2" id="KW-0804">Transcription</keyword>
<protein>
    <recommendedName>
        <fullName evidence="3">HTH araC/xylS-type domain-containing protein</fullName>
    </recommendedName>
</protein>
<dbReference type="OrthoDB" id="6670788at2"/>
<evidence type="ECO:0000256" key="1">
    <source>
        <dbReference type="ARBA" id="ARBA00023015"/>
    </source>
</evidence>
<dbReference type="SUPFAM" id="SSF46689">
    <property type="entry name" value="Homeodomain-like"/>
    <property type="match status" value="2"/>
</dbReference>
<name>A0A163ZBS6_9BRAD</name>
<evidence type="ECO:0000259" key="3">
    <source>
        <dbReference type="PROSITE" id="PS01124"/>
    </source>
</evidence>
<evidence type="ECO:0000313" key="4">
    <source>
        <dbReference type="EMBL" id="KZD23267.1"/>
    </source>
</evidence>
<dbReference type="RefSeq" id="WP_068733489.1">
    <property type="nucleotide sequence ID" value="NZ_LVYV01000012.1"/>
</dbReference>
<proteinExistence type="predicted"/>
<dbReference type="Pfam" id="PF12833">
    <property type="entry name" value="HTH_18"/>
    <property type="match status" value="1"/>
</dbReference>
<accession>A0A163ZBS6</accession>
<evidence type="ECO:0000256" key="2">
    <source>
        <dbReference type="ARBA" id="ARBA00023163"/>
    </source>
</evidence>
<gene>
    <name evidence="4" type="ORF">A4A58_07775</name>
</gene>
<dbReference type="GO" id="GO:0043565">
    <property type="term" value="F:sequence-specific DNA binding"/>
    <property type="evidence" value="ECO:0007669"/>
    <property type="project" value="InterPro"/>
</dbReference>
<keyword evidence="1" id="KW-0805">Transcription regulation</keyword>
<dbReference type="EMBL" id="LVYV01000012">
    <property type="protein sequence ID" value="KZD23267.1"/>
    <property type="molecule type" value="Genomic_DNA"/>
</dbReference>
<dbReference type="InterPro" id="IPR018060">
    <property type="entry name" value="HTH_AraC"/>
</dbReference>
<keyword evidence="5" id="KW-1185">Reference proteome</keyword>
<dbReference type="GO" id="GO:0003700">
    <property type="term" value="F:DNA-binding transcription factor activity"/>
    <property type="evidence" value="ECO:0007669"/>
    <property type="project" value="InterPro"/>
</dbReference>
<dbReference type="PANTHER" id="PTHR47893">
    <property type="entry name" value="REGULATORY PROTEIN PCHR"/>
    <property type="match status" value="1"/>
</dbReference>
<organism evidence="4 5">
    <name type="scientific">Tardiphaga robiniae</name>
    <dbReference type="NCBI Taxonomy" id="943830"/>
    <lineage>
        <taxon>Bacteria</taxon>
        <taxon>Pseudomonadati</taxon>
        <taxon>Pseudomonadota</taxon>
        <taxon>Alphaproteobacteria</taxon>
        <taxon>Hyphomicrobiales</taxon>
        <taxon>Nitrobacteraceae</taxon>
        <taxon>Tardiphaga</taxon>
    </lineage>
</organism>
<dbReference type="Proteomes" id="UP000076574">
    <property type="component" value="Unassembled WGS sequence"/>
</dbReference>
<dbReference type="InterPro" id="IPR009057">
    <property type="entry name" value="Homeodomain-like_sf"/>
</dbReference>
<feature type="domain" description="HTH araC/xylS-type" evidence="3">
    <location>
        <begin position="198"/>
        <end position="293"/>
    </location>
</feature>
<comment type="caution">
    <text evidence="4">The sequence shown here is derived from an EMBL/GenBank/DDBJ whole genome shotgun (WGS) entry which is preliminary data.</text>
</comment>
<dbReference type="Gene3D" id="1.10.10.60">
    <property type="entry name" value="Homeodomain-like"/>
    <property type="match status" value="2"/>
</dbReference>
<sequence length="293" mass="31716">MDRQLSPVTTPSENEKLLLLSGTLILSAGITRFDKPKRVNATLPAGVKTVVLLSGRVQIRIGEGTAREICGPAVLVIRTINGAERDQVFAADVPVRYVIVQMNENLMGADMSAALDRSFTSGNISRDDGALLMSGPAGHALQALTSQIMNCPIRGAERELYLGGKALQLAALAISSCISQANSEEALQLSSKEIERIRQARELLIASMQKPPNLEGLAQQVGLNVRKFSDGFRRVYGSTVFGFLQEYRLEQAYKLISSGEMSVSEAAYHVGYGAAHFATVFRKRFGISPSSLR</sequence>
<dbReference type="InterPro" id="IPR053142">
    <property type="entry name" value="PchR_regulatory_protein"/>
</dbReference>
<dbReference type="PROSITE" id="PS01124">
    <property type="entry name" value="HTH_ARAC_FAMILY_2"/>
    <property type="match status" value="1"/>
</dbReference>